<protein>
    <submittedName>
        <fullName evidence="1">Uncharacterized protein</fullName>
    </submittedName>
</protein>
<accession>A0A0C2BTE3</accession>
<keyword evidence="2" id="KW-1185">Reference proteome</keyword>
<evidence type="ECO:0000313" key="2">
    <source>
        <dbReference type="Proteomes" id="UP000031572"/>
    </source>
</evidence>
<dbReference type="AlphaFoldDB" id="A0A0C2BTE3"/>
<comment type="caution">
    <text evidence="1">The sequence shown here is derived from an EMBL/GenBank/DDBJ whole genome shotgun (WGS) entry which is preliminary data.</text>
</comment>
<evidence type="ECO:0000313" key="1">
    <source>
        <dbReference type="EMBL" id="KIF83304.1"/>
    </source>
</evidence>
<reference evidence="1 2" key="1">
    <citation type="submission" date="2014-12" db="EMBL/GenBank/DDBJ databases">
        <title>Denitrispirillum autotrophicum gen. nov., sp. nov., Denitrifying, Facultatively Autotrophic Bacteria Isolated from Rice Paddy Soil.</title>
        <authorList>
            <person name="Ishii S."/>
            <person name="Ashida N."/>
            <person name="Ohno H."/>
            <person name="Otsuka S."/>
            <person name="Yokota A."/>
            <person name="Senoo K."/>
        </authorList>
    </citation>
    <scope>NUCLEOTIDE SEQUENCE [LARGE SCALE GENOMIC DNA]</scope>
    <source>
        <strain evidence="1 2">TSA66</strain>
    </source>
</reference>
<dbReference type="RefSeq" id="WP_040041932.1">
    <property type="nucleotide sequence ID" value="NZ_JWJG01000028.1"/>
</dbReference>
<dbReference type="EMBL" id="JWJG01000028">
    <property type="protein sequence ID" value="KIF83304.1"/>
    <property type="molecule type" value="Genomic_DNA"/>
</dbReference>
<gene>
    <name evidence="1" type="ORF">TSA66_24680</name>
</gene>
<dbReference type="Proteomes" id="UP000031572">
    <property type="component" value="Unassembled WGS sequence"/>
</dbReference>
<organism evidence="1 2">
    <name type="scientific">Noviherbaspirillum autotrophicum</name>
    <dbReference type="NCBI Taxonomy" id="709839"/>
    <lineage>
        <taxon>Bacteria</taxon>
        <taxon>Pseudomonadati</taxon>
        <taxon>Pseudomonadota</taxon>
        <taxon>Betaproteobacteria</taxon>
        <taxon>Burkholderiales</taxon>
        <taxon>Oxalobacteraceae</taxon>
        <taxon>Noviherbaspirillum</taxon>
    </lineage>
</organism>
<sequence length="306" mass="34055">MTMNAIRQKNFNEFTRFALSNAPALRKGVEIASGRLVAFFRRGETTLNENEIAWVRESVQSHVDRLGLAEAPKPLCTGDLIEVLGRLPWNTPVLYQRLDDRFVDELGWEIESLAWDGGEMYLHYFPAFGYHIAHDAEGNVAFCIDLMSPSAARAIVRQPLAALSRSGYPRTRAFASQYRDLLARFEGHPVAHSDACRSGEAFFDGSGVASGSDTALALAACHNRVFWPDSDTRALTTSVLLRSCQGLAPDTAVYCQREADQRIDEGHWPTFTLSWEDGQGQFLDAYDCQMPKNSVGKTVLSINSVW</sequence>
<proteinExistence type="predicted"/>
<name>A0A0C2BTE3_9BURK</name>